<sequence length="165" mass="17557">MQNHYPRPHEKPERSSGDASIRSEPASAGDAHGEKSPISMIGADIVITGNIEASVDLHIEGRVNGDVRCATLILGGNSSVNGSIHAERVRVSGMVEGAIDTRDLAIEAGALVTGDIIYERLRIANGGCVEGTMKRKAPVEDEGSKLKLVEPQGQPRQQQEVIVIE</sequence>
<dbReference type="InterPro" id="IPR007607">
    <property type="entry name" value="BacA/B"/>
</dbReference>
<dbReference type="AlphaFoldDB" id="A0A2U2J3T7"/>
<comment type="caution">
    <text evidence="3">The sequence shown here is derived from an EMBL/GenBank/DDBJ whole genome shotgun (WGS) entry which is preliminary data.</text>
</comment>
<gene>
    <name evidence="3" type="ORF">DF286_08955</name>
</gene>
<evidence type="ECO:0000256" key="1">
    <source>
        <dbReference type="ARBA" id="ARBA00044755"/>
    </source>
</evidence>
<comment type="similarity">
    <text evidence="1">Belongs to the bactofilin family.</text>
</comment>
<evidence type="ECO:0000313" key="4">
    <source>
        <dbReference type="Proteomes" id="UP000245916"/>
    </source>
</evidence>
<evidence type="ECO:0000313" key="3">
    <source>
        <dbReference type="EMBL" id="PWG02982.1"/>
    </source>
</evidence>
<reference evidence="3 4" key="1">
    <citation type="submission" date="2018-05" db="EMBL/GenBank/DDBJ databases">
        <title>Genome of Sphingosinicella humi QZX222.</title>
        <authorList>
            <person name="Qiao Z."/>
            <person name="Wang G."/>
        </authorList>
    </citation>
    <scope>NUCLEOTIDE SEQUENCE [LARGE SCALE GENOMIC DNA]</scope>
    <source>
        <strain evidence="3 4">QZX222</strain>
    </source>
</reference>
<dbReference type="PANTHER" id="PTHR35024:SF4">
    <property type="entry name" value="POLYMER-FORMING CYTOSKELETAL PROTEIN"/>
    <property type="match status" value="1"/>
</dbReference>
<accession>A0A2U2J3T7</accession>
<feature type="compositionally biased region" description="Basic and acidic residues" evidence="2">
    <location>
        <begin position="7"/>
        <end position="16"/>
    </location>
</feature>
<dbReference type="Pfam" id="PF04519">
    <property type="entry name" value="Bactofilin"/>
    <property type="match status" value="1"/>
</dbReference>
<organism evidence="3 4">
    <name type="scientific">Allosphingosinicella humi</name>
    <dbReference type="NCBI Taxonomy" id="2068657"/>
    <lineage>
        <taxon>Bacteria</taxon>
        <taxon>Pseudomonadati</taxon>
        <taxon>Pseudomonadota</taxon>
        <taxon>Alphaproteobacteria</taxon>
        <taxon>Sphingomonadales</taxon>
        <taxon>Sphingomonadaceae</taxon>
        <taxon>Allosphingosinicella</taxon>
    </lineage>
</organism>
<proteinExistence type="inferred from homology"/>
<name>A0A2U2J3T7_9SPHN</name>
<dbReference type="Proteomes" id="UP000245916">
    <property type="component" value="Unassembled WGS sequence"/>
</dbReference>
<feature type="region of interest" description="Disordered" evidence="2">
    <location>
        <begin position="1"/>
        <end position="36"/>
    </location>
</feature>
<protein>
    <submittedName>
        <fullName evidence="3">Cell shape determination protein CcmA</fullName>
    </submittedName>
</protein>
<dbReference type="PANTHER" id="PTHR35024">
    <property type="entry name" value="HYPOTHETICAL CYTOSOLIC PROTEIN"/>
    <property type="match status" value="1"/>
</dbReference>
<keyword evidence="4" id="KW-1185">Reference proteome</keyword>
<evidence type="ECO:0000256" key="2">
    <source>
        <dbReference type="SAM" id="MobiDB-lite"/>
    </source>
</evidence>
<dbReference type="EMBL" id="QFFF01000001">
    <property type="protein sequence ID" value="PWG02982.1"/>
    <property type="molecule type" value="Genomic_DNA"/>
</dbReference>